<dbReference type="PANTHER" id="PTHR12186:SF2">
    <property type="entry name" value="FGFR1 ONCOGENE PARTNER 2 HOMOLOG"/>
    <property type="match status" value="1"/>
</dbReference>
<evidence type="ECO:0000256" key="2">
    <source>
        <dbReference type="ARBA" id="ARBA00023054"/>
    </source>
</evidence>
<reference evidence="4 5" key="1">
    <citation type="journal article" date="2016" name="Genome Biol. Evol.">
        <title>Gene Family Evolution Reflects Adaptation to Soil Environmental Stressors in the Genome of the Collembolan Orchesella cincta.</title>
        <authorList>
            <person name="Faddeeva-Vakhrusheva A."/>
            <person name="Derks M.F."/>
            <person name="Anvar S.Y."/>
            <person name="Agamennone V."/>
            <person name="Suring W."/>
            <person name="Smit S."/>
            <person name="van Straalen N.M."/>
            <person name="Roelofs D."/>
        </authorList>
    </citation>
    <scope>NUCLEOTIDE SEQUENCE [LARGE SCALE GENOMIC DNA]</scope>
    <source>
        <tissue evidence="4">Mixed pool</tissue>
    </source>
</reference>
<evidence type="ECO:0000256" key="3">
    <source>
        <dbReference type="SAM" id="Coils"/>
    </source>
</evidence>
<gene>
    <name evidence="4" type="ORF">Ocin01_09425</name>
</gene>
<comment type="caution">
    <text evidence="4">The sequence shown here is derived from an EMBL/GenBank/DDBJ whole genome shotgun (WGS) entry which is preliminary data.</text>
</comment>
<dbReference type="EMBL" id="LJIJ01000459">
    <property type="protein sequence ID" value="ODM97255.1"/>
    <property type="molecule type" value="Genomic_DNA"/>
</dbReference>
<dbReference type="PANTHER" id="PTHR12186">
    <property type="entry name" value="SIKE FAMILY MEMBER"/>
    <property type="match status" value="1"/>
</dbReference>
<evidence type="ECO:0000256" key="1">
    <source>
        <dbReference type="ARBA" id="ARBA00005537"/>
    </source>
</evidence>
<keyword evidence="5" id="KW-1185">Reference proteome</keyword>
<dbReference type="InterPro" id="IPR008555">
    <property type="entry name" value="SIKE"/>
</dbReference>
<dbReference type="OMA" id="KYRQHTE"/>
<protein>
    <submittedName>
        <fullName evidence="4">FGFR1 oncogene partner 2</fullName>
    </submittedName>
</protein>
<proteinExistence type="inferred from homology"/>
<evidence type="ECO:0000313" key="4">
    <source>
        <dbReference type="EMBL" id="ODM97255.1"/>
    </source>
</evidence>
<feature type="coiled-coil region" evidence="3">
    <location>
        <begin position="69"/>
        <end position="96"/>
    </location>
</feature>
<comment type="similarity">
    <text evidence="1">Belongs to the SIKE family.</text>
</comment>
<name>A0A1D2MX48_ORCCI</name>
<sequence length="194" mass="22548">MALTFQDVLNDAKKLSNRLRERESAADVLVSQVQSICQEVQAMKQYNEDIAQLNDLASERPRMALVAGIQQENKHIMDLQQENRDLKIALEEQQNAIDLIMSKYRQHVSKLMQCQKYDQQLLKSMDTNTKALENATEKMNEMKLVMRKAVSMDEDAITREEELISRLWTENKGLRETLQIAHRFSLPDPDEEPK</sequence>
<dbReference type="AlphaFoldDB" id="A0A1D2MX48"/>
<evidence type="ECO:0000313" key="5">
    <source>
        <dbReference type="Proteomes" id="UP000094527"/>
    </source>
</evidence>
<dbReference type="Proteomes" id="UP000094527">
    <property type="component" value="Unassembled WGS sequence"/>
</dbReference>
<dbReference type="STRING" id="48709.A0A1D2MX48"/>
<dbReference type="Pfam" id="PF05769">
    <property type="entry name" value="SIKE"/>
    <property type="match status" value="1"/>
</dbReference>
<organism evidence="4 5">
    <name type="scientific">Orchesella cincta</name>
    <name type="common">Springtail</name>
    <name type="synonym">Podura cincta</name>
    <dbReference type="NCBI Taxonomy" id="48709"/>
    <lineage>
        <taxon>Eukaryota</taxon>
        <taxon>Metazoa</taxon>
        <taxon>Ecdysozoa</taxon>
        <taxon>Arthropoda</taxon>
        <taxon>Hexapoda</taxon>
        <taxon>Collembola</taxon>
        <taxon>Entomobryomorpha</taxon>
        <taxon>Entomobryoidea</taxon>
        <taxon>Orchesellidae</taxon>
        <taxon>Orchesellinae</taxon>
        <taxon>Orchesella</taxon>
    </lineage>
</organism>
<dbReference type="OrthoDB" id="21214at2759"/>
<accession>A0A1D2MX48</accession>
<keyword evidence="2 3" id="KW-0175">Coiled coil</keyword>